<evidence type="ECO:0000256" key="1">
    <source>
        <dbReference type="SAM" id="Coils"/>
    </source>
</evidence>
<dbReference type="InterPro" id="IPR046520">
    <property type="entry name" value="DUF6697"/>
</dbReference>
<dbReference type="OMA" id="AHRWSAV"/>
<keyword evidence="4" id="KW-1185">Reference proteome</keyword>
<dbReference type="EMBL" id="GL945484">
    <property type="protein sequence ID" value="EGN96413.1"/>
    <property type="molecule type" value="Genomic_DNA"/>
</dbReference>
<feature type="coiled-coil region" evidence="1">
    <location>
        <begin position="72"/>
        <end position="106"/>
    </location>
</feature>
<dbReference type="OrthoDB" id="3219211at2759"/>
<organism evidence="4">
    <name type="scientific">Serpula lacrymans var. lacrymans (strain S7.3)</name>
    <name type="common">Dry rot fungus</name>
    <dbReference type="NCBI Taxonomy" id="936435"/>
    <lineage>
        <taxon>Eukaryota</taxon>
        <taxon>Fungi</taxon>
        <taxon>Dikarya</taxon>
        <taxon>Basidiomycota</taxon>
        <taxon>Agaricomycotina</taxon>
        <taxon>Agaricomycetes</taxon>
        <taxon>Agaricomycetidae</taxon>
        <taxon>Boletales</taxon>
        <taxon>Coniophorineae</taxon>
        <taxon>Serpulaceae</taxon>
        <taxon>Serpula</taxon>
    </lineage>
</organism>
<reference evidence="4" key="1">
    <citation type="journal article" date="2011" name="Science">
        <title>The plant cell wall-decomposing machinery underlies the functional diversity of forest fungi.</title>
        <authorList>
            <person name="Eastwood D.C."/>
            <person name="Floudas D."/>
            <person name="Binder M."/>
            <person name="Majcherczyk A."/>
            <person name="Schneider P."/>
            <person name="Aerts A."/>
            <person name="Asiegbu F.O."/>
            <person name="Baker S.E."/>
            <person name="Barry K."/>
            <person name="Bendiksby M."/>
            <person name="Blumentritt M."/>
            <person name="Coutinho P.M."/>
            <person name="Cullen D."/>
            <person name="de Vries R.P."/>
            <person name="Gathman A."/>
            <person name="Goodell B."/>
            <person name="Henrissat B."/>
            <person name="Ihrmark K."/>
            <person name="Kauserud H."/>
            <person name="Kohler A."/>
            <person name="LaButti K."/>
            <person name="Lapidus A."/>
            <person name="Lavin J.L."/>
            <person name="Lee Y.-H."/>
            <person name="Lindquist E."/>
            <person name="Lilly W."/>
            <person name="Lucas S."/>
            <person name="Morin E."/>
            <person name="Murat C."/>
            <person name="Oguiza J.A."/>
            <person name="Park J."/>
            <person name="Pisabarro A.G."/>
            <person name="Riley R."/>
            <person name="Rosling A."/>
            <person name="Salamov A."/>
            <person name="Schmidt O."/>
            <person name="Schmutz J."/>
            <person name="Skrede I."/>
            <person name="Stenlid J."/>
            <person name="Wiebenga A."/>
            <person name="Xie X."/>
            <person name="Kuees U."/>
            <person name="Hibbett D.S."/>
            <person name="Hoffmeister D."/>
            <person name="Hoegberg N."/>
            <person name="Martin F."/>
            <person name="Grigoriev I.V."/>
            <person name="Watkinson S.C."/>
        </authorList>
    </citation>
    <scope>NUCLEOTIDE SEQUENCE [LARGE SCALE GENOMIC DNA]</scope>
    <source>
        <strain evidence="4">strain S7.3</strain>
    </source>
</reference>
<sequence>MSSHGVSTDGLPLDILATSQEHFFEKPHMDTGLPASKFMTPFCPAEVALSVQLEKMRVIEAMGARDTAVHRLENAYISVRQKTEIIDKLKREVEEMKRAAEQSAAIASKPEGLEIQDNHVSHNCSAPTDRITGAPTPPYSPSFQSNGFLPTQEPTLHIYEKSVSEKSPILPNIDEPEHTITLRQARLAALPLPSGIPDDALKPILIPHPYTFHEFLGNATGLTTHWCPEREEHGYLLTPVFKCSTNPRVITAHRWAAVDVIGKMVKPTECFYNKDGKWYYAGVYKAFRMEDLSTKEWDVLSPETTQAIIKETTASRKNVSPQNLYEIAQLYAAGALKVACIGLQCVGFSNPMYRTILEQANNCARTGKWRNMNTIPNGTPWISAINTDTGYALNMVPDGLRLNLTPNSANVSVIDEGENELFDNGL</sequence>
<dbReference type="Pfam" id="PF20411">
    <property type="entry name" value="DUF6697"/>
    <property type="match status" value="1"/>
</dbReference>
<dbReference type="Proteomes" id="UP000008063">
    <property type="component" value="Unassembled WGS sequence"/>
</dbReference>
<protein>
    <recommendedName>
        <fullName evidence="2">DUF6697 domain-containing protein</fullName>
    </recommendedName>
</protein>
<name>F8Q5E2_SERL3</name>
<accession>F8Q5E2</accession>
<evidence type="ECO:0000313" key="3">
    <source>
        <dbReference type="EMBL" id="EGN96413.1"/>
    </source>
</evidence>
<dbReference type="InParanoid" id="F8Q5E2"/>
<dbReference type="HOGENOM" id="CLU_032738_0_0_1"/>
<evidence type="ECO:0000259" key="2">
    <source>
        <dbReference type="Pfam" id="PF20411"/>
    </source>
</evidence>
<gene>
    <name evidence="3" type="ORF">SERLA73DRAFT_154735</name>
</gene>
<keyword evidence="1" id="KW-0175">Coiled coil</keyword>
<evidence type="ECO:0000313" key="4">
    <source>
        <dbReference type="Proteomes" id="UP000008063"/>
    </source>
</evidence>
<proteinExistence type="predicted"/>
<feature type="domain" description="DUF6697" evidence="2">
    <location>
        <begin position="225"/>
        <end position="358"/>
    </location>
</feature>
<dbReference type="AlphaFoldDB" id="F8Q5E2"/>